<dbReference type="Proteomes" id="UP001055115">
    <property type="component" value="Unassembled WGS sequence"/>
</dbReference>
<evidence type="ECO:0000259" key="1">
    <source>
        <dbReference type="Pfam" id="PF20183"/>
    </source>
</evidence>
<organism evidence="2 3">
    <name type="scientific">Colletotrichum spaethianum</name>
    <dbReference type="NCBI Taxonomy" id="700344"/>
    <lineage>
        <taxon>Eukaryota</taxon>
        <taxon>Fungi</taxon>
        <taxon>Dikarya</taxon>
        <taxon>Ascomycota</taxon>
        <taxon>Pezizomycotina</taxon>
        <taxon>Sordariomycetes</taxon>
        <taxon>Hypocreomycetidae</taxon>
        <taxon>Glomerellales</taxon>
        <taxon>Glomerellaceae</taxon>
        <taxon>Colletotrichum</taxon>
        <taxon>Colletotrichum spaethianum species complex</taxon>
    </lineage>
</organism>
<dbReference type="AlphaFoldDB" id="A0AA37PHP2"/>
<reference evidence="2 3" key="1">
    <citation type="submission" date="2022-03" db="EMBL/GenBank/DDBJ databases">
        <title>Genome data of Colletotrichum spp.</title>
        <authorList>
            <person name="Utami Y.D."/>
            <person name="Hiruma K."/>
        </authorList>
    </citation>
    <scope>NUCLEOTIDE SEQUENCE [LARGE SCALE GENOMIC DNA]</scope>
    <source>
        <strain evidence="2 3">MAFF 239500</strain>
    </source>
</reference>
<name>A0AA37PHP2_9PEZI</name>
<keyword evidence="3" id="KW-1185">Reference proteome</keyword>
<dbReference type="GeneID" id="73333315"/>
<evidence type="ECO:0000313" key="2">
    <source>
        <dbReference type="EMBL" id="GKT52332.1"/>
    </source>
</evidence>
<evidence type="ECO:0000313" key="3">
    <source>
        <dbReference type="Proteomes" id="UP001055115"/>
    </source>
</evidence>
<accession>A0AA37PHP2</accession>
<gene>
    <name evidence="2" type="ORF">ColSpa_12513</name>
</gene>
<sequence length="429" mass="49304">MDLSIESSCTNLFNDTLLQAPLTPLDPPETLQIAKAPKPSLEWNDMPTELRLLFLEKIAWLTKVYPPPRKGSLPTVCSEWRDFFERRNFRSLRVKDFDDLIQLNLLVNGRREAFVKYIVLFVDLGTYDCRHCDQAEGDAEKAWNNIVFGRTLLLLFEVLSTWNLVDQKPKNNGLTLVLGAASRSDVQHNYATFGGIERAAVDREPQHLIHSQSRHFSREGCKKRTLGSLLDFDIGSGEMVFDDPTNDKECVKVPQVRMVRRFLIDRRYYRSLSAQALDLILRRLPCLVEIKYVYWCGIDREEQKPWTTLQFLALTSHSTMRPDASPLLANQLLVAAANAALHMPKLETMELWKSWREYGTFAFRYAVLDRATILDVGAAWPFDLEQDARDAWDLVAFSNTRHRLSKRFIDSAALTSGHSLSKTIRMLGY</sequence>
<proteinExistence type="predicted"/>
<dbReference type="InterPro" id="IPR046676">
    <property type="entry name" value="DUF6546"/>
</dbReference>
<dbReference type="Pfam" id="PF20183">
    <property type="entry name" value="DUF6546"/>
    <property type="match status" value="1"/>
</dbReference>
<feature type="domain" description="DUF6546" evidence="1">
    <location>
        <begin position="302"/>
        <end position="416"/>
    </location>
</feature>
<dbReference type="EMBL" id="BQXU01000065">
    <property type="protein sequence ID" value="GKT52332.1"/>
    <property type="molecule type" value="Genomic_DNA"/>
</dbReference>
<dbReference type="RefSeq" id="XP_049134682.1">
    <property type="nucleotide sequence ID" value="XM_049278725.1"/>
</dbReference>
<comment type="caution">
    <text evidence="2">The sequence shown here is derived from an EMBL/GenBank/DDBJ whole genome shotgun (WGS) entry which is preliminary data.</text>
</comment>
<protein>
    <recommendedName>
        <fullName evidence="1">DUF6546 domain-containing protein</fullName>
    </recommendedName>
</protein>